<evidence type="ECO:0000313" key="2">
    <source>
        <dbReference type="Proteomes" id="UP000297453"/>
    </source>
</evidence>
<comment type="caution">
    <text evidence="1">The sequence shown here is derived from an EMBL/GenBank/DDBJ whole genome shotgun (WGS) entry which is preliminary data.</text>
</comment>
<protein>
    <submittedName>
        <fullName evidence="1">Uncharacterized protein</fullName>
    </submittedName>
</protein>
<gene>
    <name evidence="1" type="ORF">EHO59_07840</name>
</gene>
<dbReference type="AlphaFoldDB" id="A0A4R9G103"/>
<reference evidence="1" key="1">
    <citation type="journal article" date="2019" name="PLoS Negl. Trop. Dis.">
        <title>Revisiting the worldwide diversity of Leptospira species in the environment.</title>
        <authorList>
            <person name="Vincent A.T."/>
            <person name="Schiettekatte O."/>
            <person name="Bourhy P."/>
            <person name="Veyrier F.J."/>
            <person name="Picardeau M."/>
        </authorList>
    </citation>
    <scope>NUCLEOTIDE SEQUENCE [LARGE SCALE GENOMIC DNA]</scope>
    <source>
        <strain evidence="1">SSS9</strain>
    </source>
</reference>
<keyword evidence="2" id="KW-1185">Reference proteome</keyword>
<dbReference type="OrthoDB" id="342720at2"/>
<dbReference type="Proteomes" id="UP000297453">
    <property type="component" value="Unassembled WGS sequence"/>
</dbReference>
<accession>A0A4R9G103</accession>
<proteinExistence type="predicted"/>
<organism evidence="1 2">
    <name type="scientific">Leptospira semungkisensis</name>
    <dbReference type="NCBI Taxonomy" id="2484985"/>
    <lineage>
        <taxon>Bacteria</taxon>
        <taxon>Pseudomonadati</taxon>
        <taxon>Spirochaetota</taxon>
        <taxon>Spirochaetia</taxon>
        <taxon>Leptospirales</taxon>
        <taxon>Leptospiraceae</taxon>
        <taxon>Leptospira</taxon>
    </lineage>
</organism>
<sequence length="110" mass="12900">MLFNPPSILSDVTNPWSLHNDERIINRKHVSQIVLETRSNGFRLTLLVNERFPYNYKSKSFALYYSNIKNAKEGLEFAEKLDRYLNSGHNMKIRINGSEIIEIILDESIR</sequence>
<dbReference type="EMBL" id="RQEP01000010">
    <property type="protein sequence ID" value="TGK05076.1"/>
    <property type="molecule type" value="Genomic_DNA"/>
</dbReference>
<evidence type="ECO:0000313" key="1">
    <source>
        <dbReference type="EMBL" id="TGK05076.1"/>
    </source>
</evidence>
<name>A0A4R9G103_9LEPT</name>